<keyword evidence="2" id="KW-0808">Transferase</keyword>
<keyword evidence="3" id="KW-1185">Reference proteome</keyword>
<keyword evidence="2" id="KW-0418">Kinase</keyword>
<dbReference type="Pfam" id="PF00480">
    <property type="entry name" value="ROK"/>
    <property type="match status" value="1"/>
</dbReference>
<evidence type="ECO:0000256" key="1">
    <source>
        <dbReference type="ARBA" id="ARBA00006479"/>
    </source>
</evidence>
<sequence length="296" mass="32447">MAQYVVIDIGGTTIKHAVMNHEAECLKSGSITTPKQGEKQIFNSLLDIINSYQKSFMIRGVALSVPGAVNPENGYVYFAGAVTDLTGRYLKKELSTLHLPIELENDANCATLAEKWRGNATECESFICITAGTGIGGGIFINGDLYRGRKGMAGEFGLMSLLFDEQLETALDRFSFSNMGSTRALVEDVSNGLDQKVSGEEIFLLQDNITVNASLNKFYNAFTSGCTNIIHALAPEKLLIGGGISSQPEFINEIKKRMEKIRKETLDITEVSSCYFKNDAGKVGALYHFLKRQKII</sequence>
<name>A0A1I6BZE0_9BACI</name>
<dbReference type="GeneID" id="93713154"/>
<proteinExistence type="inferred from homology"/>
<dbReference type="InterPro" id="IPR043129">
    <property type="entry name" value="ATPase_NBD"/>
</dbReference>
<dbReference type="PANTHER" id="PTHR18964">
    <property type="entry name" value="ROK (REPRESSOR, ORF, KINASE) FAMILY"/>
    <property type="match status" value="1"/>
</dbReference>
<dbReference type="GO" id="GO:0016301">
    <property type="term" value="F:kinase activity"/>
    <property type="evidence" value="ECO:0007669"/>
    <property type="project" value="UniProtKB-KW"/>
</dbReference>
<comment type="caution">
    <text evidence="2">The sequence shown here is derived from an EMBL/GenBank/DDBJ whole genome shotgun (WGS) entry which is preliminary data.</text>
</comment>
<comment type="similarity">
    <text evidence="1">Belongs to the ROK (NagC/XylR) family.</text>
</comment>
<dbReference type="SUPFAM" id="SSF53067">
    <property type="entry name" value="Actin-like ATPase domain"/>
    <property type="match status" value="1"/>
</dbReference>
<evidence type="ECO:0000313" key="3">
    <source>
        <dbReference type="Proteomes" id="UP000182762"/>
    </source>
</evidence>
<dbReference type="InterPro" id="IPR000600">
    <property type="entry name" value="ROK"/>
</dbReference>
<dbReference type="PANTHER" id="PTHR18964:SF165">
    <property type="entry name" value="BETA-GLUCOSIDE KINASE"/>
    <property type="match status" value="1"/>
</dbReference>
<dbReference type="Proteomes" id="UP000182762">
    <property type="component" value="Unassembled WGS sequence"/>
</dbReference>
<gene>
    <name evidence="2" type="ORF">SAMN02745910_04626</name>
</gene>
<dbReference type="RefSeq" id="WP_061804949.1">
    <property type="nucleotide sequence ID" value="NZ_FOXX01000018.1"/>
</dbReference>
<accession>A0A1I6BZE0</accession>
<dbReference type="EMBL" id="FOXX01000018">
    <property type="protein sequence ID" value="SFQ86302.1"/>
    <property type="molecule type" value="Genomic_DNA"/>
</dbReference>
<organism evidence="2 3">
    <name type="scientific">Priestia endophytica DSM 13796</name>
    <dbReference type="NCBI Taxonomy" id="1121089"/>
    <lineage>
        <taxon>Bacteria</taxon>
        <taxon>Bacillati</taxon>
        <taxon>Bacillota</taxon>
        <taxon>Bacilli</taxon>
        <taxon>Bacillales</taxon>
        <taxon>Bacillaceae</taxon>
        <taxon>Priestia</taxon>
    </lineage>
</organism>
<evidence type="ECO:0000313" key="2">
    <source>
        <dbReference type="EMBL" id="SFQ86302.1"/>
    </source>
</evidence>
<reference evidence="2 3" key="1">
    <citation type="submission" date="2016-10" db="EMBL/GenBank/DDBJ databases">
        <authorList>
            <person name="Varghese N."/>
            <person name="Submissions S."/>
        </authorList>
    </citation>
    <scope>NUCLEOTIDE SEQUENCE [LARGE SCALE GENOMIC DNA]</scope>
    <source>
        <strain evidence="2 3">DSM 13796</strain>
    </source>
</reference>
<protein>
    <submittedName>
        <fullName evidence="2">Beta-glucoside kinase</fullName>
    </submittedName>
</protein>
<dbReference type="Gene3D" id="3.30.420.40">
    <property type="match status" value="2"/>
</dbReference>